<reference evidence="1" key="1">
    <citation type="submission" date="2021-05" db="EMBL/GenBank/DDBJ databases">
        <authorList>
            <person name="Pan Q."/>
            <person name="Jouanno E."/>
            <person name="Zahm M."/>
            <person name="Klopp C."/>
            <person name="Cabau C."/>
            <person name="Louis A."/>
            <person name="Berthelot C."/>
            <person name="Parey E."/>
            <person name="Roest Crollius H."/>
            <person name="Montfort J."/>
            <person name="Robinson-Rechavi M."/>
            <person name="Bouchez O."/>
            <person name="Lampietro C."/>
            <person name="Lopez Roques C."/>
            <person name="Donnadieu C."/>
            <person name="Postlethwait J."/>
            <person name="Bobe J."/>
            <person name="Dillon D."/>
            <person name="Chandos A."/>
            <person name="von Hippel F."/>
            <person name="Guiguen Y."/>
        </authorList>
    </citation>
    <scope>NUCLEOTIDE SEQUENCE</scope>
    <source>
        <strain evidence="1">YG-Jan2019</strain>
    </source>
</reference>
<sequence length="138" mass="15363">MLSGQKTDSTLAVLLLFFSATNVKQTNGSPETLSTVNILLKSQEMKSLGGDLYTPTMDDYKQKCPSETLMCYAAEMHVLVLEVKRPLMKRLEVQLLQLKDTHMNNPKCAICESYSLKPPIEFLTTLLGILEHINAVSA</sequence>
<organism evidence="1 2">
    <name type="scientific">Dallia pectoralis</name>
    <name type="common">Alaska blackfish</name>
    <dbReference type="NCBI Taxonomy" id="75939"/>
    <lineage>
        <taxon>Eukaryota</taxon>
        <taxon>Metazoa</taxon>
        <taxon>Chordata</taxon>
        <taxon>Craniata</taxon>
        <taxon>Vertebrata</taxon>
        <taxon>Euteleostomi</taxon>
        <taxon>Actinopterygii</taxon>
        <taxon>Neopterygii</taxon>
        <taxon>Teleostei</taxon>
        <taxon>Protacanthopterygii</taxon>
        <taxon>Esociformes</taxon>
        <taxon>Umbridae</taxon>
        <taxon>Dallia</taxon>
    </lineage>
</organism>
<proteinExistence type="predicted"/>
<evidence type="ECO:0000313" key="2">
    <source>
        <dbReference type="Proteomes" id="UP001157502"/>
    </source>
</evidence>
<name>A0ACC2FG02_DALPE</name>
<gene>
    <name evidence="1" type="ORF">DPEC_G00298840</name>
</gene>
<dbReference type="EMBL" id="CM055755">
    <property type="protein sequence ID" value="KAJ7990296.1"/>
    <property type="molecule type" value="Genomic_DNA"/>
</dbReference>
<evidence type="ECO:0000313" key="1">
    <source>
        <dbReference type="EMBL" id="KAJ7990296.1"/>
    </source>
</evidence>
<accession>A0ACC2FG02</accession>
<protein>
    <submittedName>
        <fullName evidence="1">Uncharacterized protein</fullName>
    </submittedName>
</protein>
<dbReference type="Proteomes" id="UP001157502">
    <property type="component" value="Chromosome 28"/>
</dbReference>
<comment type="caution">
    <text evidence="1">The sequence shown here is derived from an EMBL/GenBank/DDBJ whole genome shotgun (WGS) entry which is preliminary data.</text>
</comment>
<keyword evidence="2" id="KW-1185">Reference proteome</keyword>